<dbReference type="InterPro" id="IPR050535">
    <property type="entry name" value="DNA_Repair-Maintenance_Comp"/>
</dbReference>
<reference evidence="2" key="1">
    <citation type="submission" date="2018-05" db="EMBL/GenBank/DDBJ databases">
        <authorList>
            <person name="Lanie J.A."/>
            <person name="Ng W.-L."/>
            <person name="Kazmierczak K.M."/>
            <person name="Andrzejewski T.M."/>
            <person name="Davidsen T.M."/>
            <person name="Wayne K.J."/>
            <person name="Tettelin H."/>
            <person name="Glass J.I."/>
            <person name="Rusch D."/>
            <person name="Podicherti R."/>
            <person name="Tsui H.-C.T."/>
            <person name="Winkler M.E."/>
        </authorList>
    </citation>
    <scope>NUCLEOTIDE SEQUENCE</scope>
</reference>
<feature type="non-terminal residue" evidence="2">
    <location>
        <position position="215"/>
    </location>
</feature>
<name>A0A382SS73_9ZZZZ</name>
<dbReference type="Pfam" id="PF00149">
    <property type="entry name" value="Metallophos"/>
    <property type="match status" value="1"/>
</dbReference>
<dbReference type="PANTHER" id="PTHR30337">
    <property type="entry name" value="COMPONENT OF ATP-DEPENDENT DSDNA EXONUCLEASE"/>
    <property type="match status" value="1"/>
</dbReference>
<gene>
    <name evidence="2" type="ORF">METZ01_LOCUS365654</name>
</gene>
<feature type="domain" description="Calcineurin-like phosphoesterase" evidence="1">
    <location>
        <begin position="2"/>
        <end position="188"/>
    </location>
</feature>
<accession>A0A382SS73</accession>
<proteinExistence type="predicted"/>
<organism evidence="2">
    <name type="scientific">marine metagenome</name>
    <dbReference type="NCBI Taxonomy" id="408172"/>
    <lineage>
        <taxon>unclassified sequences</taxon>
        <taxon>metagenomes</taxon>
        <taxon>ecological metagenomes</taxon>
    </lineage>
</organism>
<dbReference type="AlphaFoldDB" id="A0A382SS73"/>
<dbReference type="InterPro" id="IPR004843">
    <property type="entry name" value="Calcineurin-like_PHP"/>
</dbReference>
<dbReference type="InterPro" id="IPR029052">
    <property type="entry name" value="Metallo-depent_PP-like"/>
</dbReference>
<evidence type="ECO:0000313" key="2">
    <source>
        <dbReference type="EMBL" id="SVD12800.1"/>
    </source>
</evidence>
<dbReference type="CDD" id="cd00838">
    <property type="entry name" value="MPP_superfamily"/>
    <property type="match status" value="1"/>
</dbReference>
<evidence type="ECO:0000259" key="1">
    <source>
        <dbReference type="Pfam" id="PF00149"/>
    </source>
</evidence>
<dbReference type="Gene3D" id="3.60.21.10">
    <property type="match status" value="1"/>
</dbReference>
<sequence>MITDTHFGARNDSLVFSDFFRKFYEDIFFPTLKERNIKSIIHLGDVVDRRKFINYKTLSTMKDILFDPLEEMGGVIKIIVGNHDIYYKNTLSVNSMRELTHDMPHVTVYDEPCEVSLTDDHKVVFLPWICDDNEEQTKELIEKTRTKVAFGHLHIQGAEHIKGSTSYDGHSPKIFNAFQRVFSGHFHHRSEMGNITYLGNPYEITWSDYNDPRGF</sequence>
<dbReference type="SUPFAM" id="SSF56300">
    <property type="entry name" value="Metallo-dependent phosphatases"/>
    <property type="match status" value="1"/>
</dbReference>
<dbReference type="EMBL" id="UINC01131226">
    <property type="protein sequence ID" value="SVD12800.1"/>
    <property type="molecule type" value="Genomic_DNA"/>
</dbReference>
<protein>
    <recommendedName>
        <fullName evidence="1">Calcineurin-like phosphoesterase domain-containing protein</fullName>
    </recommendedName>
</protein>